<comment type="caution">
    <text evidence="1">The sequence shown here is derived from an EMBL/GenBank/DDBJ whole genome shotgun (WGS) entry which is preliminary data.</text>
</comment>
<dbReference type="AlphaFoldDB" id="A0A1A9QB41"/>
<protein>
    <submittedName>
        <fullName evidence="1">Uncharacterized protein</fullName>
    </submittedName>
</protein>
<dbReference type="EMBL" id="LWUJ01000015">
    <property type="protein sequence ID" value="OAL09772.1"/>
    <property type="molecule type" value="Genomic_DNA"/>
</dbReference>
<accession>A0A1A9QB41</accession>
<evidence type="ECO:0000313" key="2">
    <source>
        <dbReference type="Proteomes" id="UP000077623"/>
    </source>
</evidence>
<keyword evidence="2" id="KW-1185">Reference proteome</keyword>
<dbReference type="Proteomes" id="UP000077623">
    <property type="component" value="Unassembled WGS sequence"/>
</dbReference>
<organism evidence="1 2">
    <name type="scientific">Candidatus Mycoplasma haematobovis</name>
    <dbReference type="NCBI Taxonomy" id="432608"/>
    <lineage>
        <taxon>Bacteria</taxon>
        <taxon>Bacillati</taxon>
        <taxon>Mycoplasmatota</taxon>
        <taxon>Mollicutes</taxon>
        <taxon>Mycoplasmataceae</taxon>
        <taxon>Mycoplasma</taxon>
    </lineage>
</organism>
<name>A0A1A9QB41_9MOLU</name>
<proteinExistence type="predicted"/>
<gene>
    <name evidence="1" type="ORF">A6V39_05405</name>
</gene>
<evidence type="ECO:0000313" key="1">
    <source>
        <dbReference type="EMBL" id="OAL09772.1"/>
    </source>
</evidence>
<sequence>MTKIARYKNEWFINSEAKEAFLKNFPNALALKDHCYKKAEEDKELKECEIYDCRCEKCMIKVK</sequence>
<reference evidence="2" key="1">
    <citation type="submission" date="2016-04" db="EMBL/GenBank/DDBJ databases">
        <authorList>
            <person name="Quiroz-Castaneda R.E."/>
            <person name="Martinez-Ocampo F."/>
        </authorList>
    </citation>
    <scope>NUCLEOTIDE SEQUENCE [LARGE SCALE GENOMIC DNA]</scope>
    <source>
        <strain evidence="2">INIFAP01</strain>
    </source>
</reference>
<dbReference type="RefSeq" id="WP_187150719.1">
    <property type="nucleotide sequence ID" value="NZ_LWUJ01000015.1"/>
</dbReference>